<dbReference type="AlphaFoldDB" id="A0AA38SCK9"/>
<dbReference type="GO" id="GO:0000792">
    <property type="term" value="C:heterochromatin"/>
    <property type="evidence" value="ECO:0007669"/>
    <property type="project" value="UniProtKB-ARBA"/>
</dbReference>
<dbReference type="Pfam" id="PF00385">
    <property type="entry name" value="Chromo"/>
    <property type="match status" value="1"/>
</dbReference>
<evidence type="ECO:0000259" key="5">
    <source>
        <dbReference type="PROSITE" id="PS50013"/>
    </source>
</evidence>
<dbReference type="InterPro" id="IPR000953">
    <property type="entry name" value="Chromo/chromo_shadow_dom"/>
</dbReference>
<dbReference type="Gene3D" id="2.40.50.40">
    <property type="match status" value="2"/>
</dbReference>
<dbReference type="InterPro" id="IPR016197">
    <property type="entry name" value="Chromo-like_dom_sf"/>
</dbReference>
<evidence type="ECO:0000256" key="2">
    <source>
        <dbReference type="ARBA" id="ARBA00011353"/>
    </source>
</evidence>
<dbReference type="SMART" id="SM00300">
    <property type="entry name" value="ChSh"/>
    <property type="match status" value="1"/>
</dbReference>
<dbReference type="SMART" id="SM00298">
    <property type="entry name" value="CHROMO"/>
    <property type="match status" value="1"/>
</dbReference>
<dbReference type="CDD" id="cd00024">
    <property type="entry name" value="CD_CSD"/>
    <property type="match status" value="1"/>
</dbReference>
<evidence type="ECO:0000256" key="1">
    <source>
        <dbReference type="ARBA" id="ARBA00004123"/>
    </source>
</evidence>
<comment type="caution">
    <text evidence="6">The sequence shown here is derived from an EMBL/GenBank/DDBJ whole genome shotgun (WGS) entry which is preliminary data.</text>
</comment>
<feature type="compositionally biased region" description="Acidic residues" evidence="4">
    <location>
        <begin position="57"/>
        <end position="74"/>
    </location>
</feature>
<dbReference type="Proteomes" id="UP001174691">
    <property type="component" value="Unassembled WGS sequence"/>
</dbReference>
<dbReference type="PROSITE" id="PS00598">
    <property type="entry name" value="CHROMO_1"/>
    <property type="match status" value="1"/>
</dbReference>
<feature type="region of interest" description="Disordered" evidence="4">
    <location>
        <begin position="137"/>
        <end position="193"/>
    </location>
</feature>
<feature type="region of interest" description="Disordered" evidence="4">
    <location>
        <begin position="1"/>
        <end position="74"/>
    </location>
</feature>
<protein>
    <submittedName>
        <fullName evidence="6">Chromo domain-like protein</fullName>
    </submittedName>
</protein>
<gene>
    <name evidence="6" type="ORF">NKR19_g1316</name>
</gene>
<accession>A0AA38SCK9</accession>
<proteinExistence type="predicted"/>
<comment type="subcellular location">
    <subcellularLocation>
        <location evidence="1">Nucleus</location>
    </subcellularLocation>
</comment>
<evidence type="ECO:0000313" key="6">
    <source>
        <dbReference type="EMBL" id="KAJ9162416.1"/>
    </source>
</evidence>
<dbReference type="PROSITE" id="PS50013">
    <property type="entry name" value="CHROMO_2"/>
    <property type="match status" value="1"/>
</dbReference>
<dbReference type="GO" id="GO:0005634">
    <property type="term" value="C:nucleus"/>
    <property type="evidence" value="ECO:0007669"/>
    <property type="project" value="UniProtKB-SubCell"/>
</dbReference>
<dbReference type="InterPro" id="IPR023779">
    <property type="entry name" value="Chromodomain_CS"/>
</dbReference>
<feature type="compositionally biased region" description="Acidic residues" evidence="4">
    <location>
        <begin position="1"/>
        <end position="12"/>
    </location>
</feature>
<feature type="domain" description="Chromo" evidence="5">
    <location>
        <begin position="76"/>
        <end position="137"/>
    </location>
</feature>
<sequence length="259" mass="29539">MPPAISDEETSDVEATRGTTNRSGKAKSGVKYTEPKPLELDDEDMVDSKAATNGDAKDEDDDEEEDGEDGDEPEEYVVEKILSHRWEKATGELKFEVKWEGYEKKSDRTWEPEENLQHTSVLDEYYAAHGGREKMLEEIKAGLKSKKRGRTDTATPTSTSKRSRKNGDHPVNSTPPATARQAEWKPPPGSWEDEILDLDACEDEESGKLMVYLTWKDGHKTQHETSVIYKRCPQKMLQFYERHVRIIKKDAEEVDDAVY</sequence>
<comment type="subunit">
    <text evidence="2">Component of the NuA4 histone acetyltransferase complex.</text>
</comment>
<dbReference type="Pfam" id="PF01393">
    <property type="entry name" value="Chromo_shadow"/>
    <property type="match status" value="1"/>
</dbReference>
<dbReference type="CDD" id="cd18657">
    <property type="entry name" value="CSD_Swi6"/>
    <property type="match status" value="1"/>
</dbReference>
<dbReference type="InterPro" id="IPR023780">
    <property type="entry name" value="Chromo_domain"/>
</dbReference>
<keyword evidence="7" id="KW-1185">Reference proteome</keyword>
<dbReference type="EMBL" id="JANBVN010000012">
    <property type="protein sequence ID" value="KAJ9162416.1"/>
    <property type="molecule type" value="Genomic_DNA"/>
</dbReference>
<evidence type="ECO:0000256" key="3">
    <source>
        <dbReference type="ARBA" id="ARBA00023242"/>
    </source>
</evidence>
<dbReference type="SUPFAM" id="SSF54160">
    <property type="entry name" value="Chromo domain-like"/>
    <property type="match status" value="2"/>
</dbReference>
<reference evidence="6" key="1">
    <citation type="submission" date="2022-07" db="EMBL/GenBank/DDBJ databases">
        <title>Fungi with potential for degradation of polypropylene.</title>
        <authorList>
            <person name="Gostincar C."/>
        </authorList>
    </citation>
    <scope>NUCLEOTIDE SEQUENCE</scope>
    <source>
        <strain evidence="6">EXF-13287</strain>
    </source>
</reference>
<dbReference type="PRINTS" id="PR00504">
    <property type="entry name" value="CHROMODOMAIN"/>
</dbReference>
<dbReference type="InterPro" id="IPR051219">
    <property type="entry name" value="Heterochromatin_chromo-domain"/>
</dbReference>
<dbReference type="InterPro" id="IPR008251">
    <property type="entry name" value="Chromo_shadow_dom"/>
</dbReference>
<name>A0AA38SCK9_9PEZI</name>
<evidence type="ECO:0000313" key="7">
    <source>
        <dbReference type="Proteomes" id="UP001174691"/>
    </source>
</evidence>
<keyword evidence="3" id="KW-0539">Nucleus</keyword>
<dbReference type="PANTHER" id="PTHR22812">
    <property type="entry name" value="CHROMOBOX PROTEIN"/>
    <property type="match status" value="1"/>
</dbReference>
<dbReference type="GO" id="GO:0006338">
    <property type="term" value="P:chromatin remodeling"/>
    <property type="evidence" value="ECO:0007669"/>
    <property type="project" value="UniProtKB-ARBA"/>
</dbReference>
<dbReference type="InterPro" id="IPR017984">
    <property type="entry name" value="Chromo_dom_subgr"/>
</dbReference>
<organism evidence="6 7">
    <name type="scientific">Coniochaeta hoffmannii</name>
    <dbReference type="NCBI Taxonomy" id="91930"/>
    <lineage>
        <taxon>Eukaryota</taxon>
        <taxon>Fungi</taxon>
        <taxon>Dikarya</taxon>
        <taxon>Ascomycota</taxon>
        <taxon>Pezizomycotina</taxon>
        <taxon>Sordariomycetes</taxon>
        <taxon>Sordariomycetidae</taxon>
        <taxon>Coniochaetales</taxon>
        <taxon>Coniochaetaceae</taxon>
        <taxon>Coniochaeta</taxon>
    </lineage>
</organism>
<evidence type="ECO:0000256" key="4">
    <source>
        <dbReference type="SAM" id="MobiDB-lite"/>
    </source>
</evidence>